<comment type="similarity">
    <text evidence="1">Belongs to the protein-tyrosine phosphatase family. Non-receptor class dual specificity subfamily.</text>
</comment>
<dbReference type="EC" id="3.1.3.48" evidence="2"/>
<dbReference type="VEuPathDB" id="CryptoDB:GY17_00002108"/>
<gene>
    <name evidence="5" type="ORF">CHUDEA2_1580</name>
    <name evidence="6" type="ORF">GY17_00002108</name>
</gene>
<evidence type="ECO:0000313" key="5">
    <source>
        <dbReference type="EMBL" id="CUV04513.1"/>
    </source>
</evidence>
<protein>
    <recommendedName>
        <fullName evidence="2">protein-tyrosine-phosphatase</fullName>
        <ecNumber evidence="2">3.1.3.48</ecNumber>
    </recommendedName>
</protein>
<reference evidence="5" key="2">
    <citation type="submission" date="2015-08" db="EMBL/GenBank/DDBJ databases">
        <authorList>
            <person name="Babu N.S."/>
            <person name="Beckwith C.J."/>
            <person name="Beseler K.G."/>
            <person name="Brison A."/>
            <person name="Carone J.V."/>
            <person name="Caskin T.P."/>
            <person name="Diamond M."/>
            <person name="Durham M.E."/>
            <person name="Foxe J.M."/>
            <person name="Go M."/>
            <person name="Henderson B.A."/>
            <person name="Jones I.B."/>
            <person name="McGettigan J.A."/>
            <person name="Micheletti S.J."/>
            <person name="Nasrallah M.E."/>
            <person name="Ortiz D."/>
            <person name="Piller C.R."/>
            <person name="Privatt S.R."/>
            <person name="Schneider S.L."/>
            <person name="Sharp S."/>
            <person name="Smith T.C."/>
            <person name="Stanton J.D."/>
            <person name="Ullery H.E."/>
            <person name="Wilson R.J."/>
            <person name="Serrano M.G."/>
            <person name="Buck G."/>
            <person name="Lee V."/>
            <person name="Wang Y."/>
            <person name="Carvalho R."/>
            <person name="Voegtly L."/>
            <person name="Shi R."/>
            <person name="Duckworth R."/>
            <person name="Johnson A."/>
            <person name="Loviza R."/>
            <person name="Walstead R."/>
            <person name="Shah Z."/>
            <person name="Kiflezghi M."/>
            <person name="Wade K."/>
            <person name="Ball S.L."/>
            <person name="Bradley K.W."/>
            <person name="Asai D.J."/>
            <person name="Bowman C.A."/>
            <person name="Russell D.A."/>
            <person name="Pope W.H."/>
            <person name="Jacobs-Sera D."/>
            <person name="Hendrix R.W."/>
            <person name="Hatfull G.F."/>
        </authorList>
    </citation>
    <scope>NUCLEOTIDE SEQUENCE [LARGE SCALE GENOMIC DNA]</scope>
</reference>
<keyword evidence="4" id="KW-0904">Protein phosphatase</keyword>
<dbReference type="VEuPathDB" id="CryptoDB:Chro.20172"/>
<sequence length="121" mass="14214">MPNKYVFRCKKCGSTLFTTDHIIKHGKLNERNEEFNLKDENNLCTSYFISNTSWMEDYTEQNGRIICPNRSCDSKLGYYCWFGGKCSCGYWQTPSFQIHKSKVDYLPNSLRRNTIDIAIIE</sequence>
<dbReference type="EMBL" id="LN877948">
    <property type="protein sequence ID" value="CUV04513.1"/>
    <property type="molecule type" value="Genomic_DNA"/>
</dbReference>
<keyword evidence="3" id="KW-0378">Hydrolase</keyword>
<proteinExistence type="inferred from homology"/>
<accession>A0A0S4TBA2</accession>
<dbReference type="AlphaFoldDB" id="A0A0S4TBA2"/>
<dbReference type="VEuPathDB" id="CryptoDB:ChTU502y2012_418g0290"/>
<dbReference type="VEuPathDB" id="CryptoDB:CHUDEA2_1580"/>
<reference evidence="6 7" key="1">
    <citation type="submission" date="2014-11" db="EMBL/GenBank/DDBJ databases">
        <title>Comparative genomic analysis of Cryptosporidium hominis reveals occurrence of genetic recombination in virulent subtypes.</title>
        <authorList>
            <person name="Guo Y."/>
            <person name="Tang K."/>
            <person name="Frace M."/>
            <person name="Li N."/>
            <person name="Roellig D.M."/>
            <person name="Sammons S."/>
            <person name="Knipe K."/>
            <person name="Rowe L."/>
            <person name="Feng Y."/>
            <person name="Xiao L."/>
        </authorList>
    </citation>
    <scope>NUCLEOTIDE SEQUENCE [LARGE SCALE GENOMIC DNA]</scope>
    <source>
        <strain evidence="6">30976</strain>
    </source>
</reference>
<dbReference type="GO" id="GO:0008138">
    <property type="term" value="F:protein tyrosine/serine/threonine phosphatase activity"/>
    <property type="evidence" value="ECO:0007669"/>
    <property type="project" value="TreeGrafter"/>
</dbReference>
<dbReference type="EMBL" id="JTAI01000039">
    <property type="protein sequence ID" value="PPS95143.1"/>
    <property type="molecule type" value="Genomic_DNA"/>
</dbReference>
<evidence type="ECO:0000256" key="3">
    <source>
        <dbReference type="ARBA" id="ARBA00022801"/>
    </source>
</evidence>
<keyword evidence="7" id="KW-1185">Reference proteome</keyword>
<dbReference type="PANTHER" id="PTHR45848:SF4">
    <property type="entry name" value="DUAL SPECIFICITY PROTEIN PHOSPHATASE 12"/>
    <property type="match status" value="1"/>
</dbReference>
<organism evidence="5">
    <name type="scientific">Cryptosporidium hominis</name>
    <dbReference type="NCBI Taxonomy" id="237895"/>
    <lineage>
        <taxon>Eukaryota</taxon>
        <taxon>Sar</taxon>
        <taxon>Alveolata</taxon>
        <taxon>Apicomplexa</taxon>
        <taxon>Conoidasida</taxon>
        <taxon>Coccidia</taxon>
        <taxon>Eucoccidiorida</taxon>
        <taxon>Eimeriorina</taxon>
        <taxon>Cryptosporidiidae</taxon>
        <taxon>Cryptosporidium</taxon>
    </lineage>
</organism>
<evidence type="ECO:0000256" key="2">
    <source>
        <dbReference type="ARBA" id="ARBA00013064"/>
    </source>
</evidence>
<name>A0A0S4TBA2_CRYHO</name>
<evidence type="ECO:0000256" key="4">
    <source>
        <dbReference type="ARBA" id="ARBA00022912"/>
    </source>
</evidence>
<reference evidence="6 7" key="3">
    <citation type="submission" date="2017-10" db="EMBL/GenBank/DDBJ databases">
        <title>Consistent, comparative and evidence-based genome annotation and re-annotation for the closely-related species, Cryptosporidium parvum, C. hominis and C. tyzzeri.</title>
        <authorList>
            <person name="Baptista R.P."/>
            <person name="Li Y."/>
            <person name="Sateriale A."/>
            <person name="Striepen B."/>
            <person name="Kissinger J.C."/>
        </authorList>
    </citation>
    <scope>NUCLEOTIDE SEQUENCE [LARGE SCALE GENOMIC DNA]</scope>
    <source>
        <strain evidence="6">30976</strain>
    </source>
</reference>
<dbReference type="PANTHER" id="PTHR45848">
    <property type="entry name" value="DUAL SPECIFICITY PROTEIN PHOSPHATASE 12 FAMILY MEMBER"/>
    <property type="match status" value="1"/>
</dbReference>
<dbReference type="GO" id="GO:0004725">
    <property type="term" value="F:protein tyrosine phosphatase activity"/>
    <property type="evidence" value="ECO:0007669"/>
    <property type="project" value="UniProtKB-EC"/>
</dbReference>
<evidence type="ECO:0000256" key="1">
    <source>
        <dbReference type="ARBA" id="ARBA00008601"/>
    </source>
</evidence>
<dbReference type="Proteomes" id="UP001429100">
    <property type="component" value="Unassembled WGS sequence"/>
</dbReference>
<dbReference type="OrthoDB" id="2017893at2759"/>
<evidence type="ECO:0000313" key="7">
    <source>
        <dbReference type="Proteomes" id="UP001429100"/>
    </source>
</evidence>
<dbReference type="Proteomes" id="UP000199752">
    <property type="component" value="Chromosome 2"/>
</dbReference>
<evidence type="ECO:0000313" key="6">
    <source>
        <dbReference type="EMBL" id="PPS95143.1"/>
    </source>
</evidence>